<gene>
    <name evidence="2" type="ORF">CC77DRAFT_924434</name>
</gene>
<dbReference type="Proteomes" id="UP000077248">
    <property type="component" value="Unassembled WGS sequence"/>
</dbReference>
<organism evidence="2 3">
    <name type="scientific">Alternaria alternata</name>
    <name type="common">Alternaria rot fungus</name>
    <name type="synonym">Torula alternata</name>
    <dbReference type="NCBI Taxonomy" id="5599"/>
    <lineage>
        <taxon>Eukaryota</taxon>
        <taxon>Fungi</taxon>
        <taxon>Dikarya</taxon>
        <taxon>Ascomycota</taxon>
        <taxon>Pezizomycotina</taxon>
        <taxon>Dothideomycetes</taxon>
        <taxon>Pleosporomycetidae</taxon>
        <taxon>Pleosporales</taxon>
        <taxon>Pleosporineae</taxon>
        <taxon>Pleosporaceae</taxon>
        <taxon>Alternaria</taxon>
        <taxon>Alternaria sect. Alternaria</taxon>
        <taxon>Alternaria alternata complex</taxon>
    </lineage>
</organism>
<sequence length="503" mass="58120">MTTGRVSVSALDSLPDELILLILDQLDPRDYLTLRDLNATSSRFRRLTIDRLYRRFPGCSPEQFLRTIALSHPDERHEFMNYVKEVVWYQNYWDRPSRRRCLPLGDRHTVANILRSSGAILDTTDLSTDLPGRFIGFSSEYEVHWWYLEFFLFSTPKVEKITIHDAWQWDDHSYWFKSLSANPIHFENLRSITVFGPLRLRNIVPLLTLPSIHALDLTQVVDMRQEPDREFSWTRDGEDYVDRRLASGSSLEHLVIRESDLHVPSAVGILGKLNKVKSFTYEHVCHELASHPGMQPSIFPWVGNLCWGPDSSLESLHLRIESSVVTHEEMTSLCHHVTGPVLARLRTLNIGPCSVSTFKGFDLAQSEDLPTIASRIVAAFPDTLEALQIQWAYERDGEPRLKFFIDILRHLAEAIAGSNSKLKHVSIVDWPALAGWFPFQDQVISLKRVYERRGLQFDIVYEEIEDGEPLTVMEDVEPGWFWIQRTEYFATHCRFSRPSSNHG</sequence>
<dbReference type="SUPFAM" id="SSF81383">
    <property type="entry name" value="F-box domain"/>
    <property type="match status" value="1"/>
</dbReference>
<feature type="domain" description="F-box" evidence="1">
    <location>
        <begin position="8"/>
        <end position="56"/>
    </location>
</feature>
<dbReference type="RefSeq" id="XP_018391598.1">
    <property type="nucleotide sequence ID" value="XM_018533808.1"/>
</dbReference>
<dbReference type="GeneID" id="29119402"/>
<dbReference type="InterPro" id="IPR001810">
    <property type="entry name" value="F-box_dom"/>
</dbReference>
<proteinExistence type="predicted"/>
<dbReference type="OMA" id="WYLEFFL"/>
<dbReference type="EMBL" id="KV441469">
    <property type="protein sequence ID" value="OAG26177.1"/>
    <property type="molecule type" value="Genomic_DNA"/>
</dbReference>
<evidence type="ECO:0000259" key="1">
    <source>
        <dbReference type="PROSITE" id="PS50181"/>
    </source>
</evidence>
<evidence type="ECO:0000313" key="3">
    <source>
        <dbReference type="Proteomes" id="UP000077248"/>
    </source>
</evidence>
<dbReference type="InterPro" id="IPR036047">
    <property type="entry name" value="F-box-like_dom_sf"/>
</dbReference>
<evidence type="ECO:0000313" key="2">
    <source>
        <dbReference type="EMBL" id="OAG26177.1"/>
    </source>
</evidence>
<dbReference type="VEuPathDB" id="FungiDB:CC77DRAFT_924434"/>
<protein>
    <recommendedName>
        <fullName evidence="1">F-box domain-containing protein</fullName>
    </recommendedName>
</protein>
<dbReference type="Pfam" id="PF12937">
    <property type="entry name" value="F-box-like"/>
    <property type="match status" value="1"/>
</dbReference>
<dbReference type="KEGG" id="aalt:CC77DRAFT_924434"/>
<dbReference type="AlphaFoldDB" id="A0A177E2H8"/>
<dbReference type="PROSITE" id="PS50181">
    <property type="entry name" value="FBOX"/>
    <property type="match status" value="1"/>
</dbReference>
<name>A0A177E2H8_ALTAL</name>
<keyword evidence="3" id="KW-1185">Reference proteome</keyword>
<accession>A0A177E2H8</accession>
<reference evidence="2 3" key="1">
    <citation type="submission" date="2016-05" db="EMBL/GenBank/DDBJ databases">
        <title>Comparative analysis of secretome profiles of manganese(II)-oxidizing ascomycete fungi.</title>
        <authorList>
            <consortium name="DOE Joint Genome Institute"/>
            <person name="Zeiner C.A."/>
            <person name="Purvine S.O."/>
            <person name="Zink E.M."/>
            <person name="Wu S."/>
            <person name="Pasa-Tolic L."/>
            <person name="Chaput D.L."/>
            <person name="Haridas S."/>
            <person name="Grigoriev I.V."/>
            <person name="Santelli C.M."/>
            <person name="Hansel C.M."/>
        </authorList>
    </citation>
    <scope>NUCLEOTIDE SEQUENCE [LARGE SCALE GENOMIC DNA]</scope>
    <source>
        <strain evidence="2 3">SRC1lrK2f</strain>
    </source>
</reference>